<gene>
    <name evidence="2" type="ORF">NHX12_005519</name>
</gene>
<comment type="caution">
    <text evidence="2">The sequence shown here is derived from an EMBL/GenBank/DDBJ whole genome shotgun (WGS) entry which is preliminary data.</text>
</comment>
<organism evidence="2 3">
    <name type="scientific">Muraenolepis orangiensis</name>
    <name type="common">Patagonian moray cod</name>
    <dbReference type="NCBI Taxonomy" id="630683"/>
    <lineage>
        <taxon>Eukaryota</taxon>
        <taxon>Metazoa</taxon>
        <taxon>Chordata</taxon>
        <taxon>Craniata</taxon>
        <taxon>Vertebrata</taxon>
        <taxon>Euteleostomi</taxon>
        <taxon>Actinopterygii</taxon>
        <taxon>Neopterygii</taxon>
        <taxon>Teleostei</taxon>
        <taxon>Neoteleostei</taxon>
        <taxon>Acanthomorphata</taxon>
        <taxon>Zeiogadaria</taxon>
        <taxon>Gadariae</taxon>
        <taxon>Gadiformes</taxon>
        <taxon>Muraenolepidoidei</taxon>
        <taxon>Muraenolepididae</taxon>
        <taxon>Muraenolepis</taxon>
    </lineage>
</organism>
<dbReference type="Proteomes" id="UP001148018">
    <property type="component" value="Unassembled WGS sequence"/>
</dbReference>
<feature type="region of interest" description="Disordered" evidence="1">
    <location>
        <begin position="1"/>
        <end position="52"/>
    </location>
</feature>
<reference evidence="2" key="1">
    <citation type="submission" date="2022-07" db="EMBL/GenBank/DDBJ databases">
        <title>Chromosome-level genome of Muraenolepis orangiensis.</title>
        <authorList>
            <person name="Kim J."/>
        </authorList>
    </citation>
    <scope>NUCLEOTIDE SEQUENCE</scope>
    <source>
        <strain evidence="2">KU_S4_2022</strain>
        <tissue evidence="2">Muscle</tissue>
    </source>
</reference>
<evidence type="ECO:0000256" key="1">
    <source>
        <dbReference type="SAM" id="MobiDB-lite"/>
    </source>
</evidence>
<protein>
    <submittedName>
        <fullName evidence="2">Uncharacterized protein</fullName>
    </submittedName>
</protein>
<sequence length="72" mass="8000">MMSMNSKQAHFAMHPSLPEHKYSTLHPTSTLHPSSALHPSSTLHSTSALHSSSEALRRACLQTPQRTRVRVL</sequence>
<evidence type="ECO:0000313" key="2">
    <source>
        <dbReference type="EMBL" id="KAJ3593183.1"/>
    </source>
</evidence>
<proteinExistence type="predicted"/>
<feature type="compositionally biased region" description="Low complexity" evidence="1">
    <location>
        <begin position="29"/>
        <end position="52"/>
    </location>
</feature>
<accession>A0A9Q0DRN8</accession>
<dbReference type="EMBL" id="JANIIK010000112">
    <property type="protein sequence ID" value="KAJ3593183.1"/>
    <property type="molecule type" value="Genomic_DNA"/>
</dbReference>
<keyword evidence="3" id="KW-1185">Reference proteome</keyword>
<name>A0A9Q0DRN8_9TELE</name>
<evidence type="ECO:0000313" key="3">
    <source>
        <dbReference type="Proteomes" id="UP001148018"/>
    </source>
</evidence>
<dbReference type="AlphaFoldDB" id="A0A9Q0DRN8"/>